<keyword evidence="1" id="KW-0812">Transmembrane</keyword>
<dbReference type="AlphaFoldDB" id="A0A0B7HXB1"/>
<accession>A0A0B7HXB1</accession>
<dbReference type="Proteomes" id="UP000045051">
    <property type="component" value="Unassembled WGS sequence"/>
</dbReference>
<evidence type="ECO:0000256" key="1">
    <source>
        <dbReference type="SAM" id="Phobius"/>
    </source>
</evidence>
<evidence type="ECO:0000313" key="5">
    <source>
        <dbReference type="Proteomes" id="UP000045051"/>
    </source>
</evidence>
<sequence length="43" mass="5404">MVLTFLFGHFYYIYSIKVKEFNIFKIYTLFFLILNFSFLNEMF</sequence>
<evidence type="ECO:0000313" key="4">
    <source>
        <dbReference type="Proteomes" id="UP000038200"/>
    </source>
</evidence>
<organism evidence="2 5">
    <name type="scientific">Capnocytophaga canis</name>
    <dbReference type="NCBI Taxonomy" id="1848903"/>
    <lineage>
        <taxon>Bacteria</taxon>
        <taxon>Pseudomonadati</taxon>
        <taxon>Bacteroidota</taxon>
        <taxon>Flavobacteriia</taxon>
        <taxon>Flavobacteriales</taxon>
        <taxon>Flavobacteriaceae</taxon>
        <taxon>Capnocytophaga</taxon>
    </lineage>
</organism>
<name>A0A0B7HXB1_9FLAO</name>
<keyword evidence="1" id="KW-1133">Transmembrane helix</keyword>
<dbReference type="STRING" id="1848903.CCAND38_10093"/>
<dbReference type="EMBL" id="CDOI01000001">
    <property type="protein sequence ID" value="CEN43189.1"/>
    <property type="molecule type" value="Genomic_DNA"/>
</dbReference>
<gene>
    <name evidence="2" type="ORF">CCAND38_10093</name>
    <name evidence="3" type="ORF">CCAND93_40050</name>
</gene>
<proteinExistence type="predicted"/>
<reference evidence="4 5" key="1">
    <citation type="submission" date="2015-01" db="EMBL/GenBank/DDBJ databases">
        <authorList>
            <person name="MANFREDI Pablo"/>
        </authorList>
    </citation>
    <scope>NUCLEOTIDE SEQUENCE [LARGE SCALE GENOMIC DNA]</scope>
    <source>
        <strain evidence="2 5">CcD38</strain>
        <strain evidence="3 4">CcD93</strain>
    </source>
</reference>
<protein>
    <submittedName>
        <fullName evidence="2">Uncharacterized protein</fullName>
    </submittedName>
</protein>
<dbReference type="Proteomes" id="UP000038200">
    <property type="component" value="Unassembled WGS sequence"/>
</dbReference>
<keyword evidence="1" id="KW-0472">Membrane</keyword>
<feature type="transmembrane region" description="Helical" evidence="1">
    <location>
        <begin position="21"/>
        <end position="39"/>
    </location>
</feature>
<evidence type="ECO:0000313" key="3">
    <source>
        <dbReference type="EMBL" id="CEN53266.1"/>
    </source>
</evidence>
<keyword evidence="5" id="KW-1185">Reference proteome</keyword>
<evidence type="ECO:0000313" key="2">
    <source>
        <dbReference type="EMBL" id="CEN43189.1"/>
    </source>
</evidence>
<dbReference type="EMBL" id="CDOL01000228">
    <property type="protein sequence ID" value="CEN53266.1"/>
    <property type="molecule type" value="Genomic_DNA"/>
</dbReference>